<organism evidence="1 2">
    <name type="scientific">Vararia minispora EC-137</name>
    <dbReference type="NCBI Taxonomy" id="1314806"/>
    <lineage>
        <taxon>Eukaryota</taxon>
        <taxon>Fungi</taxon>
        <taxon>Dikarya</taxon>
        <taxon>Basidiomycota</taxon>
        <taxon>Agaricomycotina</taxon>
        <taxon>Agaricomycetes</taxon>
        <taxon>Russulales</taxon>
        <taxon>Lachnocladiaceae</taxon>
        <taxon>Vararia</taxon>
    </lineage>
</organism>
<reference evidence="1" key="1">
    <citation type="submission" date="2021-02" db="EMBL/GenBank/DDBJ databases">
        <authorList>
            <consortium name="DOE Joint Genome Institute"/>
            <person name="Ahrendt S."/>
            <person name="Looney B.P."/>
            <person name="Miyauchi S."/>
            <person name="Morin E."/>
            <person name="Drula E."/>
            <person name="Courty P.E."/>
            <person name="Chicoki N."/>
            <person name="Fauchery L."/>
            <person name="Kohler A."/>
            <person name="Kuo A."/>
            <person name="Labutti K."/>
            <person name="Pangilinan J."/>
            <person name="Lipzen A."/>
            <person name="Riley R."/>
            <person name="Andreopoulos W."/>
            <person name="He G."/>
            <person name="Johnson J."/>
            <person name="Barry K.W."/>
            <person name="Grigoriev I.V."/>
            <person name="Nagy L."/>
            <person name="Hibbett D."/>
            <person name="Henrissat B."/>
            <person name="Matheny P.B."/>
            <person name="Labbe J."/>
            <person name="Martin F."/>
        </authorList>
    </citation>
    <scope>NUCLEOTIDE SEQUENCE</scope>
    <source>
        <strain evidence="1">EC-137</strain>
    </source>
</reference>
<protein>
    <submittedName>
        <fullName evidence="1">Prephenate dehydratase-domain-containing protein</fullName>
    </submittedName>
</protein>
<gene>
    <name evidence="1" type="ORF">K488DRAFT_40685</name>
</gene>
<evidence type="ECO:0000313" key="1">
    <source>
        <dbReference type="EMBL" id="KAI0036608.1"/>
    </source>
</evidence>
<name>A0ACB8QYI7_9AGAM</name>
<reference evidence="1" key="2">
    <citation type="journal article" date="2022" name="New Phytol.">
        <title>Evolutionary transition to the ectomycorrhizal habit in the genomes of a hyperdiverse lineage of mushroom-forming fungi.</title>
        <authorList>
            <person name="Looney B."/>
            <person name="Miyauchi S."/>
            <person name="Morin E."/>
            <person name="Drula E."/>
            <person name="Courty P.E."/>
            <person name="Kohler A."/>
            <person name="Kuo A."/>
            <person name="LaButti K."/>
            <person name="Pangilinan J."/>
            <person name="Lipzen A."/>
            <person name="Riley R."/>
            <person name="Andreopoulos W."/>
            <person name="He G."/>
            <person name="Johnson J."/>
            <person name="Nolan M."/>
            <person name="Tritt A."/>
            <person name="Barry K.W."/>
            <person name="Grigoriev I.V."/>
            <person name="Nagy L.G."/>
            <person name="Hibbett D."/>
            <person name="Henrissat B."/>
            <person name="Matheny P.B."/>
            <person name="Labbe J."/>
            <person name="Martin F.M."/>
        </authorList>
    </citation>
    <scope>NUCLEOTIDE SEQUENCE</scope>
    <source>
        <strain evidence="1">EC-137</strain>
    </source>
</reference>
<keyword evidence="2" id="KW-1185">Reference proteome</keyword>
<dbReference type="Proteomes" id="UP000814128">
    <property type="component" value="Unassembled WGS sequence"/>
</dbReference>
<proteinExistence type="predicted"/>
<accession>A0ACB8QYI7</accession>
<comment type="caution">
    <text evidence="1">The sequence shown here is derived from an EMBL/GenBank/DDBJ whole genome shotgun (WGS) entry which is preliminary data.</text>
</comment>
<dbReference type="EMBL" id="MU273469">
    <property type="protein sequence ID" value="KAI0036608.1"/>
    <property type="molecule type" value="Genomic_DNA"/>
</dbReference>
<evidence type="ECO:0000313" key="2">
    <source>
        <dbReference type="Proteomes" id="UP000814128"/>
    </source>
</evidence>
<sequence>MQNDGVRWKLAFLGPVGTYSHQIAYDTFGDNVEYHARKTISEVFHSVNADFAFGILPQENSIFGSVVETYDLFRDEELGKSKWIRGALTLPVQHSLIVHVGKTMQEIKEVLSHEQALGQCSLFLQTHVPSAKLVAVSSTAGAAEMVSQDPAAFNSAAICSKFCTKLFPHLEVLHEGIQNENRNFTRFYVLANERSSPLPWVCLDESQRYALLRVQPCLNAKGQRSTINELMAALQLPTSRVDRRPSGHGPFDHVYILEVFSKSRDEMNGESHCEADRWEDMVQEGIRRVIDTGDEAALLGIW</sequence>